<keyword evidence="4" id="KW-0804">Transcription</keyword>
<dbReference type="GO" id="GO:0003677">
    <property type="term" value="F:DNA binding"/>
    <property type="evidence" value="ECO:0007669"/>
    <property type="project" value="UniProtKB-UniRule"/>
</dbReference>
<protein>
    <submittedName>
        <fullName evidence="7">TetR family transcriptional regulator</fullName>
    </submittedName>
</protein>
<keyword evidence="1" id="KW-0678">Repressor</keyword>
<evidence type="ECO:0000256" key="4">
    <source>
        <dbReference type="ARBA" id="ARBA00023163"/>
    </source>
</evidence>
<dbReference type="InterPro" id="IPR023772">
    <property type="entry name" value="DNA-bd_HTH_TetR-type_CS"/>
</dbReference>
<proteinExistence type="predicted"/>
<evidence type="ECO:0000256" key="2">
    <source>
        <dbReference type="ARBA" id="ARBA00023015"/>
    </source>
</evidence>
<organism evidence="7 8">
    <name type="scientific">Shouchella clausii</name>
    <name type="common">Alkalihalobacillus clausii</name>
    <dbReference type="NCBI Taxonomy" id="79880"/>
    <lineage>
        <taxon>Bacteria</taxon>
        <taxon>Bacillati</taxon>
        <taxon>Bacillota</taxon>
        <taxon>Bacilli</taxon>
        <taxon>Bacillales</taxon>
        <taxon>Bacillaceae</taxon>
        <taxon>Shouchella</taxon>
    </lineage>
</organism>
<feature type="DNA-binding region" description="H-T-H motif" evidence="5">
    <location>
        <begin position="31"/>
        <end position="50"/>
    </location>
</feature>
<feature type="domain" description="HTH tetR-type" evidence="6">
    <location>
        <begin position="8"/>
        <end position="68"/>
    </location>
</feature>
<dbReference type="PANTHER" id="PTHR43479:SF11">
    <property type="entry name" value="ACREF_ENVCD OPERON REPRESSOR-RELATED"/>
    <property type="match status" value="1"/>
</dbReference>
<dbReference type="Gene3D" id="1.10.357.10">
    <property type="entry name" value="Tetracycline Repressor, domain 2"/>
    <property type="match status" value="1"/>
</dbReference>
<dbReference type="SUPFAM" id="SSF46689">
    <property type="entry name" value="Homeodomain-like"/>
    <property type="match status" value="1"/>
</dbReference>
<evidence type="ECO:0000256" key="3">
    <source>
        <dbReference type="ARBA" id="ARBA00023125"/>
    </source>
</evidence>
<dbReference type="PROSITE" id="PS01081">
    <property type="entry name" value="HTH_TETR_1"/>
    <property type="match status" value="1"/>
</dbReference>
<reference evidence="7 8" key="1">
    <citation type="submission" date="2017-07" db="EMBL/GenBank/DDBJ databases">
        <title>Isolation and whole genome analysis of endospore-forming bacteria from heroin.</title>
        <authorList>
            <person name="Kalinowski J."/>
            <person name="Ahrens B."/>
            <person name="Al-Dilaimi A."/>
            <person name="Winkler A."/>
            <person name="Wibberg D."/>
            <person name="Schleenbecker U."/>
            <person name="Ruckert C."/>
            <person name="Wolfel R."/>
            <person name="Grass G."/>
        </authorList>
    </citation>
    <scope>NUCLEOTIDE SEQUENCE [LARGE SCALE GENOMIC DNA]</scope>
    <source>
        <strain evidence="7 8">7523-2</strain>
    </source>
</reference>
<name>A0A268S7G9_SHOCL</name>
<dbReference type="Pfam" id="PF00440">
    <property type="entry name" value="TetR_N"/>
    <property type="match status" value="1"/>
</dbReference>
<dbReference type="EMBL" id="NPBS01000006">
    <property type="protein sequence ID" value="PAF27866.1"/>
    <property type="molecule type" value="Genomic_DNA"/>
</dbReference>
<gene>
    <name evidence="7" type="ORF">CHH61_01210</name>
</gene>
<accession>A0A268S7G9</accession>
<dbReference type="RefSeq" id="WP_095238997.1">
    <property type="nucleotide sequence ID" value="NZ_CP155469.1"/>
</dbReference>
<evidence type="ECO:0000313" key="7">
    <source>
        <dbReference type="EMBL" id="PAF27866.1"/>
    </source>
</evidence>
<dbReference type="InterPro" id="IPR009057">
    <property type="entry name" value="Homeodomain-like_sf"/>
</dbReference>
<dbReference type="FunFam" id="1.10.10.60:FF:000141">
    <property type="entry name" value="TetR family transcriptional regulator"/>
    <property type="match status" value="1"/>
</dbReference>
<dbReference type="InterPro" id="IPR050624">
    <property type="entry name" value="HTH-type_Tx_Regulator"/>
</dbReference>
<dbReference type="GO" id="GO:0045892">
    <property type="term" value="P:negative regulation of DNA-templated transcription"/>
    <property type="evidence" value="ECO:0007669"/>
    <property type="project" value="UniProtKB-ARBA"/>
</dbReference>
<evidence type="ECO:0000256" key="5">
    <source>
        <dbReference type="PROSITE-ProRule" id="PRU00335"/>
    </source>
</evidence>
<dbReference type="PRINTS" id="PR00455">
    <property type="entry name" value="HTHTETR"/>
</dbReference>
<dbReference type="InterPro" id="IPR049149">
    <property type="entry name" value="TetR/AcrR_C"/>
</dbReference>
<dbReference type="AlphaFoldDB" id="A0A268S7G9"/>
<dbReference type="InterPro" id="IPR001647">
    <property type="entry name" value="HTH_TetR"/>
</dbReference>
<comment type="caution">
    <text evidence="7">The sequence shown here is derived from an EMBL/GenBank/DDBJ whole genome shotgun (WGS) entry which is preliminary data.</text>
</comment>
<dbReference type="Proteomes" id="UP000216133">
    <property type="component" value="Unassembled WGS sequence"/>
</dbReference>
<sequence length="215" mass="24321">MRVVKEAEERKNEILDAAEELFGEKGFEGTSTKDILEKVGIARGTLYYHFKSKEAIMDALIERHSTRILSEARVIAADKSIPVSERIIGVVMALNVSGESGKEMKDHIHKPQNALMHQKIEKVIISNVPQILTDIIHEGIELGLFNTPFPYECMEMVVIYLNTVFDDDMVEMTDEERVKRLHGFVFNLERLLGAERGSLMYVLELFASKDGGGHE</sequence>
<keyword evidence="2" id="KW-0805">Transcription regulation</keyword>
<evidence type="ECO:0000256" key="1">
    <source>
        <dbReference type="ARBA" id="ARBA00022491"/>
    </source>
</evidence>
<dbReference type="PROSITE" id="PS50977">
    <property type="entry name" value="HTH_TETR_2"/>
    <property type="match status" value="1"/>
</dbReference>
<keyword evidence="3 5" id="KW-0238">DNA-binding</keyword>
<evidence type="ECO:0000313" key="8">
    <source>
        <dbReference type="Proteomes" id="UP000216133"/>
    </source>
</evidence>
<evidence type="ECO:0000259" key="6">
    <source>
        <dbReference type="PROSITE" id="PS50977"/>
    </source>
</evidence>
<dbReference type="Pfam" id="PF21303">
    <property type="entry name" value="TetR_C_39"/>
    <property type="match status" value="1"/>
</dbReference>
<dbReference type="PANTHER" id="PTHR43479">
    <property type="entry name" value="ACREF/ENVCD OPERON REPRESSOR-RELATED"/>
    <property type="match status" value="1"/>
</dbReference>